<dbReference type="Proteomes" id="UP000186015">
    <property type="component" value="Unassembled WGS sequence"/>
</dbReference>
<sequence length="70" mass="8260">MKESIRQNLIDAGCDDVFIEQFDTCSGDIKLCEKMLAAHRRELLDEIHNKERCISCLDYLVFMMKKEDFL</sequence>
<reference evidence="1 2" key="1">
    <citation type="submission" date="2016-10" db="EMBL/GenBank/DDBJ databases">
        <authorList>
            <person name="de Groot N.N."/>
        </authorList>
    </citation>
    <scope>NUCLEOTIDE SEQUENCE [LARGE SCALE GENOMIC DNA]</scope>
    <source>
        <strain evidence="1 2">KH2T6</strain>
    </source>
</reference>
<dbReference type="RefSeq" id="WP_074829839.1">
    <property type="nucleotide sequence ID" value="NZ_FOAT01000002.1"/>
</dbReference>
<gene>
    <name evidence="1" type="ORF">SAMN05216469_102338</name>
</gene>
<accession>A0A1H7H3P1</accession>
<organism evidence="1 2">
    <name type="scientific">Ruminococcus albus</name>
    <dbReference type="NCBI Taxonomy" id="1264"/>
    <lineage>
        <taxon>Bacteria</taxon>
        <taxon>Bacillati</taxon>
        <taxon>Bacillota</taxon>
        <taxon>Clostridia</taxon>
        <taxon>Eubacteriales</taxon>
        <taxon>Oscillospiraceae</taxon>
        <taxon>Ruminococcus</taxon>
    </lineage>
</organism>
<dbReference type="OrthoDB" id="3078708at2"/>
<evidence type="ECO:0000313" key="1">
    <source>
        <dbReference type="EMBL" id="SEK43892.1"/>
    </source>
</evidence>
<dbReference type="EMBL" id="FOAT01000002">
    <property type="protein sequence ID" value="SEK43892.1"/>
    <property type="molecule type" value="Genomic_DNA"/>
</dbReference>
<dbReference type="AlphaFoldDB" id="A0A1H7H3P1"/>
<proteinExistence type="predicted"/>
<name>A0A1H7H3P1_RUMAL</name>
<evidence type="ECO:0000313" key="2">
    <source>
        <dbReference type="Proteomes" id="UP000186015"/>
    </source>
</evidence>
<protein>
    <submittedName>
        <fullName evidence="1">Uncharacterized protein</fullName>
    </submittedName>
</protein>